<dbReference type="Proteomes" id="UP001418222">
    <property type="component" value="Unassembled WGS sequence"/>
</dbReference>
<dbReference type="EMBL" id="JBBWWQ010000002">
    <property type="protein sequence ID" value="KAK8954483.1"/>
    <property type="molecule type" value="Genomic_DNA"/>
</dbReference>
<evidence type="ECO:0000313" key="1">
    <source>
        <dbReference type="EMBL" id="KAK8954483.1"/>
    </source>
</evidence>
<comment type="caution">
    <text evidence="1">The sequence shown here is derived from an EMBL/GenBank/DDBJ whole genome shotgun (WGS) entry which is preliminary data.</text>
</comment>
<name>A0AAP0C0S5_9ASPA</name>
<reference evidence="1 2" key="1">
    <citation type="journal article" date="2022" name="Nat. Plants">
        <title>Genomes of leafy and leafless Platanthera orchids illuminate the evolution of mycoheterotrophy.</title>
        <authorList>
            <person name="Li M.H."/>
            <person name="Liu K.W."/>
            <person name="Li Z."/>
            <person name="Lu H.C."/>
            <person name="Ye Q.L."/>
            <person name="Zhang D."/>
            <person name="Wang J.Y."/>
            <person name="Li Y.F."/>
            <person name="Zhong Z.M."/>
            <person name="Liu X."/>
            <person name="Yu X."/>
            <person name="Liu D.K."/>
            <person name="Tu X.D."/>
            <person name="Liu B."/>
            <person name="Hao Y."/>
            <person name="Liao X.Y."/>
            <person name="Jiang Y.T."/>
            <person name="Sun W.H."/>
            <person name="Chen J."/>
            <person name="Chen Y.Q."/>
            <person name="Ai Y."/>
            <person name="Zhai J.W."/>
            <person name="Wu S.S."/>
            <person name="Zhou Z."/>
            <person name="Hsiao Y.Y."/>
            <person name="Wu W.L."/>
            <person name="Chen Y.Y."/>
            <person name="Lin Y.F."/>
            <person name="Hsu J.L."/>
            <person name="Li C.Y."/>
            <person name="Wang Z.W."/>
            <person name="Zhao X."/>
            <person name="Zhong W.Y."/>
            <person name="Ma X.K."/>
            <person name="Ma L."/>
            <person name="Huang J."/>
            <person name="Chen G.Z."/>
            <person name="Huang M.Z."/>
            <person name="Huang L."/>
            <person name="Peng D.H."/>
            <person name="Luo Y.B."/>
            <person name="Zou S.Q."/>
            <person name="Chen S.P."/>
            <person name="Lan S."/>
            <person name="Tsai W.C."/>
            <person name="Van de Peer Y."/>
            <person name="Liu Z.J."/>
        </authorList>
    </citation>
    <scope>NUCLEOTIDE SEQUENCE [LARGE SCALE GENOMIC DNA]</scope>
    <source>
        <strain evidence="1">Lor287</strain>
    </source>
</reference>
<gene>
    <name evidence="1" type="ORF">KSP39_PZI001673</name>
</gene>
<proteinExistence type="predicted"/>
<accession>A0AAP0C0S5</accession>
<evidence type="ECO:0000313" key="2">
    <source>
        <dbReference type="Proteomes" id="UP001418222"/>
    </source>
</evidence>
<dbReference type="AlphaFoldDB" id="A0AAP0C0S5"/>
<protein>
    <submittedName>
        <fullName evidence="1">Uncharacterized protein</fullName>
    </submittedName>
</protein>
<keyword evidence="2" id="KW-1185">Reference proteome</keyword>
<sequence>MSSQWHRNNDFALTAFYKRPDGGGRPDGLRRYGALEDTGQYKTAAPSGPDFSPAELAGNFPLRSPTSSPPAKVPANPCVWLFLLALHCEVLMPWRKKTRLRWNPKWLFAASSTSSFSASEAMFLHNSDASIHGVSTSFFIMASNLHTTSCESRSRVCRPSRWRAHDECAQSCTTIICTQGVLPACTMGALPRVHESITGARTEEFRRKKTQKRAWVTLSVSERCKQWY</sequence>
<organism evidence="1 2">
    <name type="scientific">Platanthera zijinensis</name>
    <dbReference type="NCBI Taxonomy" id="2320716"/>
    <lineage>
        <taxon>Eukaryota</taxon>
        <taxon>Viridiplantae</taxon>
        <taxon>Streptophyta</taxon>
        <taxon>Embryophyta</taxon>
        <taxon>Tracheophyta</taxon>
        <taxon>Spermatophyta</taxon>
        <taxon>Magnoliopsida</taxon>
        <taxon>Liliopsida</taxon>
        <taxon>Asparagales</taxon>
        <taxon>Orchidaceae</taxon>
        <taxon>Orchidoideae</taxon>
        <taxon>Orchideae</taxon>
        <taxon>Orchidinae</taxon>
        <taxon>Platanthera</taxon>
    </lineage>
</organism>